<evidence type="ECO:0000313" key="3">
    <source>
        <dbReference type="Proteomes" id="UP000299102"/>
    </source>
</evidence>
<comment type="caution">
    <text evidence="2">The sequence shown here is derived from an EMBL/GenBank/DDBJ whole genome shotgun (WGS) entry which is preliminary data.</text>
</comment>
<keyword evidence="3" id="KW-1185">Reference proteome</keyword>
<organism evidence="2 3">
    <name type="scientific">Eumeta variegata</name>
    <name type="common">Bagworm moth</name>
    <name type="synonym">Eumeta japonica</name>
    <dbReference type="NCBI Taxonomy" id="151549"/>
    <lineage>
        <taxon>Eukaryota</taxon>
        <taxon>Metazoa</taxon>
        <taxon>Ecdysozoa</taxon>
        <taxon>Arthropoda</taxon>
        <taxon>Hexapoda</taxon>
        <taxon>Insecta</taxon>
        <taxon>Pterygota</taxon>
        <taxon>Neoptera</taxon>
        <taxon>Endopterygota</taxon>
        <taxon>Lepidoptera</taxon>
        <taxon>Glossata</taxon>
        <taxon>Ditrysia</taxon>
        <taxon>Tineoidea</taxon>
        <taxon>Psychidae</taxon>
        <taxon>Oiketicinae</taxon>
        <taxon>Eumeta</taxon>
    </lineage>
</organism>
<evidence type="ECO:0000313" key="2">
    <source>
        <dbReference type="EMBL" id="GBP41165.1"/>
    </source>
</evidence>
<evidence type="ECO:0000256" key="1">
    <source>
        <dbReference type="SAM" id="MobiDB-lite"/>
    </source>
</evidence>
<protein>
    <submittedName>
        <fullName evidence="2">Uncharacterized protein</fullName>
    </submittedName>
</protein>
<dbReference type="AlphaFoldDB" id="A0A4C1VTM6"/>
<accession>A0A4C1VTM6</accession>
<gene>
    <name evidence="2" type="ORF">EVAR_31290_1</name>
</gene>
<sequence length="82" mass="9217">MGSGDHLLSDGPFGSRESNKKKQYSICPLNEGVQADQRRRQYTCGWDDDMQVDDIIASISAVDYIDIDYVQIPIIQDIFSSS</sequence>
<dbReference type="EMBL" id="BGZK01000394">
    <property type="protein sequence ID" value="GBP41165.1"/>
    <property type="molecule type" value="Genomic_DNA"/>
</dbReference>
<dbReference type="Proteomes" id="UP000299102">
    <property type="component" value="Unassembled WGS sequence"/>
</dbReference>
<feature type="region of interest" description="Disordered" evidence="1">
    <location>
        <begin position="1"/>
        <end position="22"/>
    </location>
</feature>
<proteinExistence type="predicted"/>
<reference evidence="2 3" key="1">
    <citation type="journal article" date="2019" name="Commun. Biol.">
        <title>The bagworm genome reveals a unique fibroin gene that provides high tensile strength.</title>
        <authorList>
            <person name="Kono N."/>
            <person name="Nakamura H."/>
            <person name="Ohtoshi R."/>
            <person name="Tomita M."/>
            <person name="Numata K."/>
            <person name="Arakawa K."/>
        </authorList>
    </citation>
    <scope>NUCLEOTIDE SEQUENCE [LARGE SCALE GENOMIC DNA]</scope>
</reference>
<name>A0A4C1VTM6_EUMVA</name>